<proteinExistence type="predicted"/>
<protein>
    <recommendedName>
        <fullName evidence="1">UBC core domain-containing protein</fullName>
    </recommendedName>
</protein>
<dbReference type="OrthoDB" id="406833at2759"/>
<dbReference type="SUPFAM" id="SSF54495">
    <property type="entry name" value="UBC-like"/>
    <property type="match status" value="1"/>
</dbReference>
<evidence type="ECO:0000313" key="2">
    <source>
        <dbReference type="EMBL" id="TIA88075.1"/>
    </source>
</evidence>
<gene>
    <name evidence="2" type="ORF">E3P99_02808</name>
</gene>
<sequence length="163" mass="18419">MSVLATKRLSKELKDLKEKGCPAGIHILQSDDLHKWIFQVEAYDSIYGDEKFALMFRFSAQYPIDAPAVQFVVGSLDGDAGGVYKAPGRRLFRFTLNLNRLSCIPISTKMDIFAQASSQMDGVQCSMLHSCKSKELPPDNDRYVARAPENPKKTRWEFHDDTV</sequence>
<keyword evidence="3" id="KW-1185">Reference proteome</keyword>
<evidence type="ECO:0000259" key="1">
    <source>
        <dbReference type="Pfam" id="PF00179"/>
    </source>
</evidence>
<dbReference type="Proteomes" id="UP000310189">
    <property type="component" value="Unassembled WGS sequence"/>
</dbReference>
<reference evidence="2 3" key="1">
    <citation type="submission" date="2019-03" db="EMBL/GenBank/DDBJ databases">
        <title>Sequencing 23 genomes of Wallemia ichthyophaga.</title>
        <authorList>
            <person name="Gostincar C."/>
        </authorList>
    </citation>
    <scope>NUCLEOTIDE SEQUENCE [LARGE SCALE GENOMIC DNA]</scope>
    <source>
        <strain evidence="2 3">EXF-5753</strain>
    </source>
</reference>
<dbReference type="AlphaFoldDB" id="A0A4T0FK90"/>
<dbReference type="InterPro" id="IPR000608">
    <property type="entry name" value="UBC"/>
</dbReference>
<organism evidence="2 3">
    <name type="scientific">Wallemia hederae</name>
    <dbReference type="NCBI Taxonomy" id="1540922"/>
    <lineage>
        <taxon>Eukaryota</taxon>
        <taxon>Fungi</taxon>
        <taxon>Dikarya</taxon>
        <taxon>Basidiomycota</taxon>
        <taxon>Wallemiomycotina</taxon>
        <taxon>Wallemiomycetes</taxon>
        <taxon>Wallemiales</taxon>
        <taxon>Wallemiaceae</taxon>
        <taxon>Wallemia</taxon>
    </lineage>
</organism>
<dbReference type="InterPro" id="IPR016135">
    <property type="entry name" value="UBQ-conjugating_enzyme/RWD"/>
</dbReference>
<dbReference type="Gene3D" id="3.10.110.10">
    <property type="entry name" value="Ubiquitin Conjugating Enzyme"/>
    <property type="match status" value="1"/>
</dbReference>
<name>A0A4T0FK90_9BASI</name>
<dbReference type="Pfam" id="PF00179">
    <property type="entry name" value="UQ_con"/>
    <property type="match status" value="1"/>
</dbReference>
<feature type="domain" description="UBC core" evidence="1">
    <location>
        <begin position="8"/>
        <end position="72"/>
    </location>
</feature>
<evidence type="ECO:0000313" key="3">
    <source>
        <dbReference type="Proteomes" id="UP000310189"/>
    </source>
</evidence>
<dbReference type="EMBL" id="SPNW01000043">
    <property type="protein sequence ID" value="TIA88075.1"/>
    <property type="molecule type" value="Genomic_DNA"/>
</dbReference>
<comment type="caution">
    <text evidence="2">The sequence shown here is derived from an EMBL/GenBank/DDBJ whole genome shotgun (WGS) entry which is preliminary data.</text>
</comment>
<accession>A0A4T0FK90</accession>